<reference evidence="2" key="1">
    <citation type="submission" date="2020-06" db="EMBL/GenBank/DDBJ databases">
        <authorList>
            <person name="Li T."/>
            <person name="Hu X."/>
            <person name="Zhang T."/>
            <person name="Song X."/>
            <person name="Zhang H."/>
            <person name="Dai N."/>
            <person name="Sheng W."/>
            <person name="Hou X."/>
            <person name="Wei L."/>
        </authorList>
    </citation>
    <scope>NUCLEOTIDE SEQUENCE</scope>
    <source>
        <strain evidence="2">3651</strain>
        <tissue evidence="2">Leaf</tissue>
    </source>
</reference>
<comment type="caution">
    <text evidence="2">The sequence shown here is derived from an EMBL/GenBank/DDBJ whole genome shotgun (WGS) entry which is preliminary data.</text>
</comment>
<dbReference type="Proteomes" id="UP001293254">
    <property type="component" value="Unassembled WGS sequence"/>
</dbReference>
<dbReference type="PANTHER" id="PTHR47074">
    <property type="entry name" value="BNAC02G40300D PROTEIN"/>
    <property type="match status" value="1"/>
</dbReference>
<dbReference type="PANTHER" id="PTHR47074:SF48">
    <property type="entry name" value="POLYNUCLEOTIDYL TRANSFERASE, RIBONUCLEASE H-LIKE SUPERFAMILY PROTEIN"/>
    <property type="match status" value="1"/>
</dbReference>
<dbReference type="InterPro" id="IPR002156">
    <property type="entry name" value="RNaseH_domain"/>
</dbReference>
<dbReference type="GO" id="GO:0004523">
    <property type="term" value="F:RNA-DNA hybrid ribonuclease activity"/>
    <property type="evidence" value="ECO:0007669"/>
    <property type="project" value="InterPro"/>
</dbReference>
<evidence type="ECO:0000259" key="1">
    <source>
        <dbReference type="Pfam" id="PF13456"/>
    </source>
</evidence>
<dbReference type="InterPro" id="IPR052929">
    <property type="entry name" value="RNase_H-like_EbsB-rel"/>
</dbReference>
<evidence type="ECO:0000313" key="2">
    <source>
        <dbReference type="EMBL" id="KAK4424812.1"/>
    </source>
</evidence>
<dbReference type="EMBL" id="JACGWO010000006">
    <property type="protein sequence ID" value="KAK4424812.1"/>
    <property type="molecule type" value="Genomic_DNA"/>
</dbReference>
<accession>A0AAE1Y7J7</accession>
<dbReference type="GO" id="GO:0003676">
    <property type="term" value="F:nucleic acid binding"/>
    <property type="evidence" value="ECO:0007669"/>
    <property type="project" value="InterPro"/>
</dbReference>
<organism evidence="2 3">
    <name type="scientific">Sesamum alatum</name>
    <dbReference type="NCBI Taxonomy" id="300844"/>
    <lineage>
        <taxon>Eukaryota</taxon>
        <taxon>Viridiplantae</taxon>
        <taxon>Streptophyta</taxon>
        <taxon>Embryophyta</taxon>
        <taxon>Tracheophyta</taxon>
        <taxon>Spermatophyta</taxon>
        <taxon>Magnoliopsida</taxon>
        <taxon>eudicotyledons</taxon>
        <taxon>Gunneridae</taxon>
        <taxon>Pentapetalae</taxon>
        <taxon>asterids</taxon>
        <taxon>lamiids</taxon>
        <taxon>Lamiales</taxon>
        <taxon>Pedaliaceae</taxon>
        <taxon>Sesamum</taxon>
    </lineage>
</organism>
<dbReference type="InterPro" id="IPR036397">
    <property type="entry name" value="RNaseH_sf"/>
</dbReference>
<evidence type="ECO:0000313" key="3">
    <source>
        <dbReference type="Proteomes" id="UP001293254"/>
    </source>
</evidence>
<dbReference type="InterPro" id="IPR044730">
    <property type="entry name" value="RNase_H-like_dom_plant"/>
</dbReference>
<dbReference type="CDD" id="cd06222">
    <property type="entry name" value="RNase_H_like"/>
    <property type="match status" value="1"/>
</dbReference>
<proteinExistence type="predicted"/>
<dbReference type="AlphaFoldDB" id="A0AAE1Y7J7"/>
<feature type="domain" description="RNase H type-1" evidence="1">
    <location>
        <begin position="2"/>
        <end position="101"/>
    </location>
</feature>
<gene>
    <name evidence="2" type="ORF">Salat_1674800</name>
</gene>
<keyword evidence="3" id="KW-1185">Reference proteome</keyword>
<protein>
    <recommendedName>
        <fullName evidence="1">RNase H type-1 domain-containing protein</fullName>
    </recommendedName>
</protein>
<sequence length="135" mass="14659">MGDCVAWSSIRVPHVRQAELAEPLTARVALETCLKFGCTGVILEGDCFNVMKNLSSNDFGCSPLSPILSDIKHLASLYNVSSFSHVKGVANSVAHALAKRATGCEEGVYPPYPVVNIIMVEALRQVQHYPVLPYK</sequence>
<reference evidence="2" key="2">
    <citation type="journal article" date="2024" name="Plant">
        <title>Genomic evolution and insights into agronomic trait innovations of Sesamum species.</title>
        <authorList>
            <person name="Miao H."/>
            <person name="Wang L."/>
            <person name="Qu L."/>
            <person name="Liu H."/>
            <person name="Sun Y."/>
            <person name="Le M."/>
            <person name="Wang Q."/>
            <person name="Wei S."/>
            <person name="Zheng Y."/>
            <person name="Lin W."/>
            <person name="Duan Y."/>
            <person name="Cao H."/>
            <person name="Xiong S."/>
            <person name="Wang X."/>
            <person name="Wei L."/>
            <person name="Li C."/>
            <person name="Ma Q."/>
            <person name="Ju M."/>
            <person name="Zhao R."/>
            <person name="Li G."/>
            <person name="Mu C."/>
            <person name="Tian Q."/>
            <person name="Mei H."/>
            <person name="Zhang T."/>
            <person name="Gao T."/>
            <person name="Zhang H."/>
        </authorList>
    </citation>
    <scope>NUCLEOTIDE SEQUENCE</scope>
    <source>
        <strain evidence="2">3651</strain>
    </source>
</reference>
<dbReference type="Pfam" id="PF13456">
    <property type="entry name" value="RVT_3"/>
    <property type="match status" value="1"/>
</dbReference>
<dbReference type="Gene3D" id="3.30.420.10">
    <property type="entry name" value="Ribonuclease H-like superfamily/Ribonuclease H"/>
    <property type="match status" value="1"/>
</dbReference>
<name>A0AAE1Y7J7_9LAMI</name>